<proteinExistence type="inferred from homology"/>
<dbReference type="CDD" id="cd07814">
    <property type="entry name" value="SRPBCC_CalC_Aha1-like"/>
    <property type="match status" value="1"/>
</dbReference>
<protein>
    <recommendedName>
        <fullName evidence="2">Activator of Hsp90 ATPase homologue 1/2-like C-terminal domain-containing protein</fullName>
    </recommendedName>
</protein>
<keyword evidence="4" id="KW-1185">Reference proteome</keyword>
<dbReference type="STRING" id="1121013.GCA_000426365_00720"/>
<reference evidence="3 4" key="1">
    <citation type="submission" date="2013-09" db="EMBL/GenBank/DDBJ databases">
        <title>Genome sequencing of Arenimonas composti.</title>
        <authorList>
            <person name="Chen F."/>
            <person name="Wang G."/>
        </authorList>
    </citation>
    <scope>NUCLEOTIDE SEQUENCE [LARGE SCALE GENOMIC DNA]</scope>
    <source>
        <strain evidence="3 4">TR7-09</strain>
    </source>
</reference>
<dbReference type="SUPFAM" id="SSF55961">
    <property type="entry name" value="Bet v1-like"/>
    <property type="match status" value="1"/>
</dbReference>
<evidence type="ECO:0000313" key="3">
    <source>
        <dbReference type="EMBL" id="KFN51531.1"/>
    </source>
</evidence>
<dbReference type="InterPro" id="IPR013538">
    <property type="entry name" value="ASHA1/2-like_C"/>
</dbReference>
<name>A0A091BIF0_9GAMM</name>
<sequence>MNTPADADGVVALEFRREFAAPVQRVWDAWSRAEAFAEWFRPDEFTLEHCRLDPRAGGEIRFRHGHPDMEPVWVRGVFLAVEAPHRLLIEFGFATPDGDYALREGFSERSRIEVRLAPNGTGTVMFVRHTGLTRDQGEGEGWRQTLERLQAFLTPQS</sequence>
<dbReference type="OrthoDB" id="9805228at2"/>
<evidence type="ECO:0000259" key="2">
    <source>
        <dbReference type="Pfam" id="PF08327"/>
    </source>
</evidence>
<dbReference type="InterPro" id="IPR023393">
    <property type="entry name" value="START-like_dom_sf"/>
</dbReference>
<dbReference type="AlphaFoldDB" id="A0A091BIF0"/>
<evidence type="ECO:0000256" key="1">
    <source>
        <dbReference type="ARBA" id="ARBA00006817"/>
    </source>
</evidence>
<evidence type="ECO:0000313" key="4">
    <source>
        <dbReference type="Proteomes" id="UP000029391"/>
    </source>
</evidence>
<feature type="domain" description="Activator of Hsp90 ATPase homologue 1/2-like C-terminal" evidence="2">
    <location>
        <begin position="21"/>
        <end position="153"/>
    </location>
</feature>
<comment type="similarity">
    <text evidence="1">Belongs to the AHA1 family.</text>
</comment>
<gene>
    <name evidence="3" type="ORF">P873_00290</name>
</gene>
<comment type="caution">
    <text evidence="3">The sequence shown here is derived from an EMBL/GenBank/DDBJ whole genome shotgun (WGS) entry which is preliminary data.</text>
</comment>
<dbReference type="Pfam" id="PF08327">
    <property type="entry name" value="AHSA1"/>
    <property type="match status" value="1"/>
</dbReference>
<dbReference type="eggNOG" id="COG3832">
    <property type="taxonomic scope" value="Bacteria"/>
</dbReference>
<dbReference type="Gene3D" id="3.30.530.20">
    <property type="match status" value="1"/>
</dbReference>
<dbReference type="RefSeq" id="WP_051239433.1">
    <property type="nucleotide sequence ID" value="NZ_AUFF01000001.1"/>
</dbReference>
<dbReference type="Proteomes" id="UP000029391">
    <property type="component" value="Unassembled WGS sequence"/>
</dbReference>
<organism evidence="3 4">
    <name type="scientific">Arenimonas composti TR7-09 = DSM 18010</name>
    <dbReference type="NCBI Taxonomy" id="1121013"/>
    <lineage>
        <taxon>Bacteria</taxon>
        <taxon>Pseudomonadati</taxon>
        <taxon>Pseudomonadota</taxon>
        <taxon>Gammaproteobacteria</taxon>
        <taxon>Lysobacterales</taxon>
        <taxon>Lysobacteraceae</taxon>
        <taxon>Arenimonas</taxon>
    </lineage>
</organism>
<accession>A0A091BIF0</accession>
<dbReference type="EMBL" id="AWXU01000004">
    <property type="protein sequence ID" value="KFN51531.1"/>
    <property type="molecule type" value="Genomic_DNA"/>
</dbReference>